<reference evidence="1" key="1">
    <citation type="journal article" date="2014" name="BMC Genomics">
        <title>Characterizing the developmental transcriptome of the oriental fruit fly, Bactrocera dorsalis (Diptera: Tephritidae) through comparative genomic analysis with Drosophila melanogaster utilizing modENCODE datasets.</title>
        <authorList>
            <person name="Geib S.M."/>
            <person name="Calla B."/>
            <person name="Hall B."/>
            <person name="Hou S."/>
            <person name="Manoukis N.C."/>
        </authorList>
    </citation>
    <scope>NUCLEOTIDE SEQUENCE</scope>
    <source>
        <strain evidence="1">Punador</strain>
    </source>
</reference>
<sequence length="110" mass="12445">LNEIKTNDIVKLEVEKGIERKLNLIKEELTNIDYSIQWAKAGIVNSFMLSNEELVVIKETLEKQNTPYINVIEAIEFSDVKIASNLSSQELCKSIITKPVNLGNKAIKLE</sequence>
<dbReference type="Pfam" id="PF07253">
    <property type="entry name" value="Gypsy"/>
    <property type="match status" value="1"/>
</dbReference>
<proteinExistence type="predicted"/>
<accession>A0A034UYK9</accession>
<feature type="non-terminal residue" evidence="1">
    <location>
        <position position="1"/>
    </location>
</feature>
<protein>
    <submittedName>
        <fullName evidence="1">Uncharacterized protein</fullName>
    </submittedName>
</protein>
<evidence type="ECO:0000313" key="1">
    <source>
        <dbReference type="EMBL" id="JAC36071.1"/>
    </source>
</evidence>
<name>A0A034UYK9_BACDO</name>
<organism evidence="1">
    <name type="scientific">Bactrocera dorsalis</name>
    <name type="common">Oriental fruit fly</name>
    <name type="synonym">Dacus dorsalis</name>
    <dbReference type="NCBI Taxonomy" id="27457"/>
    <lineage>
        <taxon>Eukaryota</taxon>
        <taxon>Metazoa</taxon>
        <taxon>Ecdysozoa</taxon>
        <taxon>Arthropoda</taxon>
        <taxon>Hexapoda</taxon>
        <taxon>Insecta</taxon>
        <taxon>Pterygota</taxon>
        <taxon>Neoptera</taxon>
        <taxon>Endopterygota</taxon>
        <taxon>Diptera</taxon>
        <taxon>Brachycera</taxon>
        <taxon>Muscomorpha</taxon>
        <taxon>Tephritoidea</taxon>
        <taxon>Tephritidae</taxon>
        <taxon>Bactrocera</taxon>
        <taxon>Bactrocera</taxon>
    </lineage>
</organism>
<dbReference type="InterPro" id="IPR009882">
    <property type="entry name" value="Gypsy"/>
</dbReference>
<dbReference type="AlphaFoldDB" id="A0A034UYK9"/>
<dbReference type="EMBL" id="GAKP01022883">
    <property type="protein sequence ID" value="JAC36071.1"/>
    <property type="molecule type" value="Transcribed_RNA"/>
</dbReference>
<feature type="non-terminal residue" evidence="1">
    <location>
        <position position="110"/>
    </location>
</feature>